<dbReference type="AlphaFoldDB" id="A0A3B3RGT4"/>
<dbReference type="Ensembl" id="ENSPKIT00000042336.1">
    <property type="protein sequence ID" value="ENSPKIP00000017817.1"/>
    <property type="gene ID" value="ENSPKIG00000003589.1"/>
</dbReference>
<dbReference type="Pfam" id="PF08266">
    <property type="entry name" value="Cadherin_2"/>
    <property type="match status" value="1"/>
</dbReference>
<reference evidence="4" key="2">
    <citation type="submission" date="2025-09" db="UniProtKB">
        <authorList>
            <consortium name="Ensembl"/>
        </authorList>
    </citation>
    <scope>IDENTIFICATION</scope>
</reference>
<feature type="signal peptide" evidence="2">
    <location>
        <begin position="1"/>
        <end position="26"/>
    </location>
</feature>
<evidence type="ECO:0000256" key="2">
    <source>
        <dbReference type="SAM" id="SignalP"/>
    </source>
</evidence>
<dbReference type="Gene3D" id="2.60.40.60">
    <property type="entry name" value="Cadherins"/>
    <property type="match status" value="1"/>
</dbReference>
<feature type="chain" id="PRO_5017212594" description="Cadherin N-terminal domain-containing protein" evidence="2">
    <location>
        <begin position="27"/>
        <end position="81"/>
    </location>
</feature>
<evidence type="ECO:0000313" key="5">
    <source>
        <dbReference type="Proteomes" id="UP000261540"/>
    </source>
</evidence>
<dbReference type="GeneTree" id="ENSGT00940000178344"/>
<reference evidence="4" key="1">
    <citation type="submission" date="2025-08" db="UniProtKB">
        <authorList>
            <consortium name="Ensembl"/>
        </authorList>
    </citation>
    <scope>IDENTIFICATION</scope>
</reference>
<evidence type="ECO:0000259" key="3">
    <source>
        <dbReference type="Pfam" id="PF08266"/>
    </source>
</evidence>
<proteinExistence type="predicted"/>
<feature type="domain" description="Cadherin N-terminal" evidence="3">
    <location>
        <begin position="27"/>
        <end position="59"/>
    </location>
</feature>
<keyword evidence="1" id="KW-0325">Glycoprotein</keyword>
<dbReference type="Proteomes" id="UP000261540">
    <property type="component" value="Unplaced"/>
</dbReference>
<evidence type="ECO:0000256" key="1">
    <source>
        <dbReference type="ARBA" id="ARBA00023180"/>
    </source>
</evidence>
<protein>
    <recommendedName>
        <fullName evidence="3">Cadherin N-terminal domain-containing protein</fullName>
    </recommendedName>
</protein>
<keyword evidence="5" id="KW-1185">Reference proteome</keyword>
<name>A0A3B3RGT4_9TELE</name>
<dbReference type="InterPro" id="IPR013164">
    <property type="entry name" value="Cadherin_N"/>
</dbReference>
<sequence length="81" mass="9470">MINFVRMKYVWICFLPLLCLWDSSSGQIVYSVPEESNRGTVVGNIAKDLGLNNKELESRIQLPPVRHYIRDRPVLKYFDLN</sequence>
<organism evidence="4 5">
    <name type="scientific">Paramormyrops kingsleyae</name>
    <dbReference type="NCBI Taxonomy" id="1676925"/>
    <lineage>
        <taxon>Eukaryota</taxon>
        <taxon>Metazoa</taxon>
        <taxon>Chordata</taxon>
        <taxon>Craniata</taxon>
        <taxon>Vertebrata</taxon>
        <taxon>Euteleostomi</taxon>
        <taxon>Actinopterygii</taxon>
        <taxon>Neopterygii</taxon>
        <taxon>Teleostei</taxon>
        <taxon>Osteoglossocephala</taxon>
        <taxon>Osteoglossomorpha</taxon>
        <taxon>Osteoglossiformes</taxon>
        <taxon>Mormyridae</taxon>
        <taxon>Paramormyrops</taxon>
    </lineage>
</organism>
<keyword evidence="2" id="KW-0732">Signal</keyword>
<accession>A0A3B3RGT4</accession>
<evidence type="ECO:0000313" key="4">
    <source>
        <dbReference type="Ensembl" id="ENSPKIP00000017817.1"/>
    </source>
</evidence>